<protein>
    <recommendedName>
        <fullName evidence="3">Kelch-like protein 36</fullName>
    </recommendedName>
</protein>
<name>V8NWZ2_OPHHA</name>
<organism evidence="8 9">
    <name type="scientific">Ophiophagus hannah</name>
    <name type="common">King cobra</name>
    <name type="synonym">Naja hannah</name>
    <dbReference type="NCBI Taxonomy" id="8665"/>
    <lineage>
        <taxon>Eukaryota</taxon>
        <taxon>Metazoa</taxon>
        <taxon>Chordata</taxon>
        <taxon>Craniata</taxon>
        <taxon>Vertebrata</taxon>
        <taxon>Euteleostomi</taxon>
        <taxon>Lepidosauria</taxon>
        <taxon>Squamata</taxon>
        <taxon>Bifurcata</taxon>
        <taxon>Unidentata</taxon>
        <taxon>Episquamata</taxon>
        <taxon>Toxicofera</taxon>
        <taxon>Serpentes</taxon>
        <taxon>Colubroidea</taxon>
        <taxon>Elapidae</taxon>
        <taxon>Elapinae</taxon>
        <taxon>Ophiophagus</taxon>
    </lineage>
</organism>
<keyword evidence="6" id="KW-0833">Ubl conjugation pathway</keyword>
<evidence type="ECO:0000259" key="7">
    <source>
        <dbReference type="SMART" id="SM00875"/>
    </source>
</evidence>
<gene>
    <name evidence="8" type="primary">KLHL36</name>
    <name evidence="8" type="ORF">L345_08152</name>
</gene>
<dbReference type="PANTHER" id="PTHR45632:SF4">
    <property type="entry name" value="KELCH-LIKE PROTEIN 36"/>
    <property type="match status" value="1"/>
</dbReference>
<evidence type="ECO:0000256" key="6">
    <source>
        <dbReference type="ARBA" id="ARBA00022786"/>
    </source>
</evidence>
<dbReference type="Proteomes" id="UP000018936">
    <property type="component" value="Unassembled WGS sequence"/>
</dbReference>
<dbReference type="Pfam" id="PF00651">
    <property type="entry name" value="BTB"/>
    <property type="match status" value="1"/>
</dbReference>
<evidence type="ECO:0000256" key="4">
    <source>
        <dbReference type="ARBA" id="ARBA00022441"/>
    </source>
</evidence>
<accession>V8NWZ2</accession>
<dbReference type="InterPro" id="IPR000210">
    <property type="entry name" value="BTB/POZ_dom"/>
</dbReference>
<evidence type="ECO:0000256" key="5">
    <source>
        <dbReference type="ARBA" id="ARBA00022737"/>
    </source>
</evidence>
<proteinExistence type="predicted"/>
<dbReference type="InterPro" id="IPR011705">
    <property type="entry name" value="BACK"/>
</dbReference>
<feature type="non-terminal residue" evidence="8">
    <location>
        <position position="451"/>
    </location>
</feature>
<dbReference type="SMART" id="SM00612">
    <property type="entry name" value="Kelch"/>
    <property type="match status" value="3"/>
</dbReference>
<evidence type="ECO:0000256" key="3">
    <source>
        <dbReference type="ARBA" id="ARBA00019802"/>
    </source>
</evidence>
<comment type="pathway">
    <text evidence="2">Protein modification; protein ubiquitination.</text>
</comment>
<dbReference type="Pfam" id="PF07707">
    <property type="entry name" value="BACK"/>
    <property type="match status" value="1"/>
</dbReference>
<dbReference type="InterPro" id="IPR015915">
    <property type="entry name" value="Kelch-typ_b-propeller"/>
</dbReference>
<dbReference type="EMBL" id="AZIM01001667">
    <property type="protein sequence ID" value="ETE66072.1"/>
    <property type="molecule type" value="Genomic_DNA"/>
</dbReference>
<feature type="domain" description="BACK" evidence="7">
    <location>
        <begin position="73"/>
        <end position="175"/>
    </location>
</feature>
<comment type="function">
    <text evidence="1">Probable substrate-specific adapter of an E3 ubiquitin-protein ligase complex which mediates the ubiquitination and subsequent proteasomal degradation of target proteins.</text>
</comment>
<dbReference type="PANTHER" id="PTHR45632">
    <property type="entry name" value="LD33804P"/>
    <property type="match status" value="1"/>
</dbReference>
<dbReference type="AlphaFoldDB" id="V8NWZ2"/>
<dbReference type="Gene3D" id="3.30.710.10">
    <property type="entry name" value="Potassium Channel Kv1.1, Chain A"/>
    <property type="match status" value="1"/>
</dbReference>
<keyword evidence="5" id="KW-0677">Repeat</keyword>
<dbReference type="Gene3D" id="2.120.10.80">
    <property type="entry name" value="Kelch-type beta propeller"/>
    <property type="match status" value="1"/>
</dbReference>
<evidence type="ECO:0000256" key="1">
    <source>
        <dbReference type="ARBA" id="ARBA00003098"/>
    </source>
</evidence>
<evidence type="ECO:0000313" key="8">
    <source>
        <dbReference type="EMBL" id="ETE66072.1"/>
    </source>
</evidence>
<comment type="caution">
    <text evidence="8">The sequence shown here is derived from an EMBL/GenBank/DDBJ whole genome shotgun (WGS) entry which is preliminary data.</text>
</comment>
<evidence type="ECO:0000313" key="9">
    <source>
        <dbReference type="Proteomes" id="UP000018936"/>
    </source>
</evidence>
<dbReference type="Gene3D" id="1.25.40.420">
    <property type="match status" value="1"/>
</dbReference>
<dbReference type="SUPFAM" id="SSF117281">
    <property type="entry name" value="Kelch motif"/>
    <property type="match status" value="1"/>
</dbReference>
<dbReference type="UniPathway" id="UPA00143"/>
<dbReference type="InterPro" id="IPR011333">
    <property type="entry name" value="SKP1/BTB/POZ_sf"/>
</dbReference>
<sequence>MFTIGMREASQKEVELFGVTCLGFKAILDFLYGGDLSSGNVDSILETAHLLQIWKVVDFCCEYLENEVDEENYFYLQELASIFNLKCLDSFIDMFIMKNFVTLSLTSDFLQNITIEKLCHYLGSRGMQEECELNLLPAALRWLVHHREREKETYRVLENIHFSLIPENGRLHLVKPAIRCLFPKETRCEDFVEEAIHYHNQVAAPPVLQNKRMALRSQEEKYGLELSNDTCFLDPKMGQWVKETLLPTRREQTQCCGSWRLASMRQQRADFYLGAIRDMLVAVGGRNENGALFMYGHAGAVHKELIYISRGHDYQTGLFLKNLLCYGYRTDTWEERRPMITAQGFHGMSTLQDDIYAIGGSDNHLESVTRFDILEVESYSPKCNQWTRVAPLLQANSEFAVATWDGKIYILGGYSCKTTNSFSRAIQVYDKTSKQWQNGSDLPKAFAGVSA</sequence>
<reference evidence="8 9" key="1">
    <citation type="journal article" date="2013" name="Proc. Natl. Acad. Sci. U.S.A.">
        <title>The king cobra genome reveals dynamic gene evolution and adaptation in the snake venom system.</title>
        <authorList>
            <person name="Vonk F.J."/>
            <person name="Casewell N.R."/>
            <person name="Henkel C.V."/>
            <person name="Heimberg A.M."/>
            <person name="Jansen H.J."/>
            <person name="McCleary R.J."/>
            <person name="Kerkkamp H.M."/>
            <person name="Vos R.A."/>
            <person name="Guerreiro I."/>
            <person name="Calvete J.J."/>
            <person name="Wuster W."/>
            <person name="Woods A.E."/>
            <person name="Logan J.M."/>
            <person name="Harrison R.A."/>
            <person name="Castoe T.A."/>
            <person name="de Koning A.P."/>
            <person name="Pollock D.D."/>
            <person name="Yandell M."/>
            <person name="Calderon D."/>
            <person name="Renjifo C."/>
            <person name="Currier R.B."/>
            <person name="Salgado D."/>
            <person name="Pla D."/>
            <person name="Sanz L."/>
            <person name="Hyder A.S."/>
            <person name="Ribeiro J.M."/>
            <person name="Arntzen J.W."/>
            <person name="van den Thillart G.E."/>
            <person name="Boetzer M."/>
            <person name="Pirovano W."/>
            <person name="Dirks R.P."/>
            <person name="Spaink H.P."/>
            <person name="Duboule D."/>
            <person name="McGlinn E."/>
            <person name="Kini R.M."/>
            <person name="Richardson M.K."/>
        </authorList>
    </citation>
    <scope>NUCLEOTIDE SEQUENCE</scope>
    <source>
        <tissue evidence="8">Blood</tissue>
    </source>
</reference>
<dbReference type="GO" id="GO:0016567">
    <property type="term" value="P:protein ubiquitination"/>
    <property type="evidence" value="ECO:0007669"/>
    <property type="project" value="UniProtKB-UniPathway"/>
</dbReference>
<dbReference type="OrthoDB" id="6611570at2759"/>
<keyword evidence="4" id="KW-0880">Kelch repeat</keyword>
<dbReference type="SUPFAM" id="SSF54695">
    <property type="entry name" value="POZ domain"/>
    <property type="match status" value="1"/>
</dbReference>
<keyword evidence="9" id="KW-1185">Reference proteome</keyword>
<dbReference type="InterPro" id="IPR006652">
    <property type="entry name" value="Kelch_1"/>
</dbReference>
<dbReference type="GO" id="GO:0097602">
    <property type="term" value="F:cullin family protein binding"/>
    <property type="evidence" value="ECO:0007669"/>
    <property type="project" value="TreeGrafter"/>
</dbReference>
<dbReference type="SMART" id="SM00875">
    <property type="entry name" value="BACK"/>
    <property type="match status" value="1"/>
</dbReference>
<dbReference type="Pfam" id="PF01344">
    <property type="entry name" value="Kelch_1"/>
    <property type="match status" value="3"/>
</dbReference>
<evidence type="ECO:0000256" key="2">
    <source>
        <dbReference type="ARBA" id="ARBA00004906"/>
    </source>
</evidence>